<comment type="caution">
    <text evidence="6">The sequence shown here is derived from an EMBL/GenBank/DDBJ whole genome shotgun (WGS) entry which is preliminary data.</text>
</comment>
<evidence type="ECO:0000313" key="6">
    <source>
        <dbReference type="EMBL" id="MBR0669830.1"/>
    </source>
</evidence>
<dbReference type="InterPro" id="IPR012349">
    <property type="entry name" value="Split_barrel_FMN-bd"/>
</dbReference>
<dbReference type="GO" id="GO:0004733">
    <property type="term" value="F:pyridoxamine phosphate oxidase activity"/>
    <property type="evidence" value="ECO:0007669"/>
    <property type="project" value="InterPro"/>
</dbReference>
<dbReference type="GO" id="GO:0008615">
    <property type="term" value="P:pyridoxine biosynthetic process"/>
    <property type="evidence" value="ECO:0007669"/>
    <property type="project" value="InterPro"/>
</dbReference>
<dbReference type="PANTHER" id="PTHR10851:SF3">
    <property type="entry name" value="PYRIDOXINE_PYRIDOXAMINE 5'-PHOSPHATE OXIDASE 2"/>
    <property type="match status" value="1"/>
</dbReference>
<sequence>MTPAQPATLEDTLAEAFRLLARGARDPGSPFHTPTLATAGLDGAPNLRTVVLRAFDPAARSLRIHTDRRSAKTAELARDARAMLHGYDPEAQVQLRLAGVATLHLDDAIADDAWASSRETTRMCYAAGHAPGVPLPAPPAAPQDADAGRPHFAAVTLRVDSLDWLLLARAGHRRARFDWNAAGTLSSTWIAP</sequence>
<keyword evidence="4" id="KW-0560">Oxidoreductase</keyword>
<keyword evidence="7" id="KW-1185">Reference proteome</keyword>
<keyword evidence="3" id="KW-0288">FMN</keyword>
<evidence type="ECO:0000313" key="7">
    <source>
        <dbReference type="Proteomes" id="UP001138751"/>
    </source>
</evidence>
<dbReference type="AlphaFoldDB" id="A0A9X9WRQ1"/>
<name>A0A9X9WRQ1_9PROT</name>
<evidence type="ECO:0000256" key="1">
    <source>
        <dbReference type="ARBA" id="ARBA00001917"/>
    </source>
</evidence>
<feature type="domain" description="Pyridoxamine 5'-phosphate oxidase Alr4036 family FMN-binding" evidence="5">
    <location>
        <begin position="27"/>
        <end position="103"/>
    </location>
</feature>
<accession>A0A9X9WRQ1</accession>
<evidence type="ECO:0000256" key="2">
    <source>
        <dbReference type="ARBA" id="ARBA00022630"/>
    </source>
</evidence>
<gene>
    <name evidence="6" type="ORF">GXW76_01470</name>
</gene>
<protein>
    <submittedName>
        <fullName evidence="6">Pyridoxamine 5'-phosphate oxidase</fullName>
    </submittedName>
</protein>
<proteinExistence type="predicted"/>
<reference evidence="6" key="1">
    <citation type="submission" date="2020-01" db="EMBL/GenBank/DDBJ databases">
        <authorList>
            <person name="Rat A."/>
        </authorList>
    </citation>
    <scope>NUCLEOTIDE SEQUENCE</scope>
    <source>
        <strain evidence="6">LMG 31231</strain>
    </source>
</reference>
<dbReference type="InterPro" id="IPR000659">
    <property type="entry name" value="Pyridox_Oxase"/>
</dbReference>
<keyword evidence="2" id="KW-0285">Flavoprotein</keyword>
<dbReference type="RefSeq" id="WP_211860205.1">
    <property type="nucleotide sequence ID" value="NZ_JAAEDM010000002.1"/>
</dbReference>
<dbReference type="InterPro" id="IPR024624">
    <property type="entry name" value="Pyridox_Oxase_Alr4036_FMN-bd"/>
</dbReference>
<dbReference type="GO" id="GO:0010181">
    <property type="term" value="F:FMN binding"/>
    <property type="evidence" value="ECO:0007669"/>
    <property type="project" value="InterPro"/>
</dbReference>
<dbReference type="Gene3D" id="2.30.110.10">
    <property type="entry name" value="Electron Transport, Fmn-binding Protein, Chain A"/>
    <property type="match status" value="1"/>
</dbReference>
<evidence type="ECO:0000256" key="4">
    <source>
        <dbReference type="ARBA" id="ARBA00023002"/>
    </source>
</evidence>
<dbReference type="Pfam" id="PF12766">
    <property type="entry name" value="Pyridox_oxase_2"/>
    <property type="match status" value="1"/>
</dbReference>
<evidence type="ECO:0000256" key="3">
    <source>
        <dbReference type="ARBA" id="ARBA00022643"/>
    </source>
</evidence>
<evidence type="ECO:0000259" key="5">
    <source>
        <dbReference type="Pfam" id="PF12766"/>
    </source>
</evidence>
<organism evidence="6 7">
    <name type="scientific">Neoroseomonas soli</name>
    <dbReference type="NCBI Taxonomy" id="1081025"/>
    <lineage>
        <taxon>Bacteria</taxon>
        <taxon>Pseudomonadati</taxon>
        <taxon>Pseudomonadota</taxon>
        <taxon>Alphaproteobacteria</taxon>
        <taxon>Acetobacterales</taxon>
        <taxon>Acetobacteraceae</taxon>
        <taxon>Neoroseomonas</taxon>
    </lineage>
</organism>
<dbReference type="EMBL" id="JAAEDM010000002">
    <property type="protein sequence ID" value="MBR0669830.1"/>
    <property type="molecule type" value="Genomic_DNA"/>
</dbReference>
<dbReference type="SUPFAM" id="SSF50475">
    <property type="entry name" value="FMN-binding split barrel"/>
    <property type="match status" value="1"/>
</dbReference>
<dbReference type="PANTHER" id="PTHR10851">
    <property type="entry name" value="PYRIDOXINE-5-PHOSPHATE OXIDASE"/>
    <property type="match status" value="1"/>
</dbReference>
<reference evidence="6" key="2">
    <citation type="journal article" date="2021" name="Syst. Appl. Microbiol.">
        <title>Roseomonas hellenica sp. nov., isolated from roots of wild-growing Alkanna tinctoria.</title>
        <authorList>
            <person name="Rat A."/>
            <person name="Naranjo H.D."/>
            <person name="Lebbe L."/>
            <person name="Cnockaert M."/>
            <person name="Krigas N."/>
            <person name="Grigoriadou K."/>
            <person name="Maloupa E."/>
            <person name="Willems A."/>
        </authorList>
    </citation>
    <scope>NUCLEOTIDE SEQUENCE</scope>
    <source>
        <strain evidence="6">LMG 31231</strain>
    </source>
</reference>
<comment type="cofactor">
    <cofactor evidence="1">
        <name>FMN</name>
        <dbReference type="ChEBI" id="CHEBI:58210"/>
    </cofactor>
</comment>
<dbReference type="Proteomes" id="UP001138751">
    <property type="component" value="Unassembled WGS sequence"/>
</dbReference>